<organism evidence="1 2">
    <name type="scientific">Aureobasidium pullulans</name>
    <name type="common">Black yeast</name>
    <name type="synonym">Pullularia pullulans</name>
    <dbReference type="NCBI Taxonomy" id="5580"/>
    <lineage>
        <taxon>Eukaryota</taxon>
        <taxon>Fungi</taxon>
        <taxon>Dikarya</taxon>
        <taxon>Ascomycota</taxon>
        <taxon>Pezizomycotina</taxon>
        <taxon>Dothideomycetes</taxon>
        <taxon>Dothideomycetidae</taxon>
        <taxon>Dothideales</taxon>
        <taxon>Saccotheciaceae</taxon>
        <taxon>Aureobasidium</taxon>
    </lineage>
</organism>
<sequence length="61" mass="7234">MWTTDDSSYYFLPHFQGWPPLRAWYLAPLCGRLDRSENHCAFLQARRLQGWPQEMAGSDRC</sequence>
<accession>A0A4S8YD35</accession>
<dbReference type="EMBL" id="QZAL01000018">
    <property type="protein sequence ID" value="THW48430.1"/>
    <property type="molecule type" value="Genomic_DNA"/>
</dbReference>
<protein>
    <submittedName>
        <fullName evidence="1">Uncharacterized protein</fullName>
    </submittedName>
</protein>
<evidence type="ECO:0000313" key="1">
    <source>
        <dbReference type="EMBL" id="THW48430.1"/>
    </source>
</evidence>
<gene>
    <name evidence="1" type="ORF">D6D22_02233</name>
</gene>
<dbReference type="AlphaFoldDB" id="A0A4S8YD35"/>
<evidence type="ECO:0000313" key="2">
    <source>
        <dbReference type="Proteomes" id="UP000310687"/>
    </source>
</evidence>
<name>A0A4S8YD35_AURPU</name>
<dbReference type="Proteomes" id="UP000310687">
    <property type="component" value="Unassembled WGS sequence"/>
</dbReference>
<proteinExistence type="predicted"/>
<comment type="caution">
    <text evidence="1">The sequence shown here is derived from an EMBL/GenBank/DDBJ whole genome shotgun (WGS) entry which is preliminary data.</text>
</comment>
<reference evidence="1 2" key="1">
    <citation type="submission" date="2018-10" db="EMBL/GenBank/DDBJ databases">
        <title>Fifty Aureobasidium pullulans genomes reveal a recombining polyextremotolerant generalist.</title>
        <authorList>
            <person name="Gostincar C."/>
            <person name="Turk M."/>
            <person name="Zajc J."/>
            <person name="Gunde-Cimerman N."/>
        </authorList>
    </citation>
    <scope>NUCLEOTIDE SEQUENCE [LARGE SCALE GENOMIC DNA]</scope>
    <source>
        <strain evidence="1 2">EXF-11013</strain>
    </source>
</reference>